<feature type="binding site" evidence="13">
    <location>
        <position position="149"/>
    </location>
    <ligand>
        <name>Zn(2+)</name>
        <dbReference type="ChEBI" id="CHEBI:29105"/>
    </ligand>
</feature>
<evidence type="ECO:0000256" key="6">
    <source>
        <dbReference type="ARBA" id="ARBA00022741"/>
    </source>
</evidence>
<feature type="domain" description="THIF-type NAD/FAD binding fold" evidence="15">
    <location>
        <begin position="4"/>
        <end position="417"/>
    </location>
</feature>
<dbReference type="GO" id="GO:0005524">
    <property type="term" value="F:ATP binding"/>
    <property type="evidence" value="ECO:0007669"/>
    <property type="project" value="UniProtKB-KW"/>
</dbReference>
<evidence type="ECO:0000259" key="17">
    <source>
        <dbReference type="Pfam" id="PF14732"/>
    </source>
</evidence>
<evidence type="ECO:0000256" key="14">
    <source>
        <dbReference type="SAM" id="MobiDB-lite"/>
    </source>
</evidence>
<dbReference type="Gene3D" id="1.10.10.520">
    <property type="entry name" value="Ubiquitin activating enzymes (Uba3). Chain: B, domain 2"/>
    <property type="match status" value="1"/>
</dbReference>
<feature type="binding site" evidence="13">
    <location>
        <position position="439"/>
    </location>
    <ligand>
        <name>Zn(2+)</name>
        <dbReference type="ChEBI" id="CHEBI:29105"/>
    </ligand>
</feature>
<evidence type="ECO:0000256" key="5">
    <source>
        <dbReference type="ARBA" id="ARBA00022723"/>
    </source>
</evidence>
<evidence type="ECO:0000256" key="10">
    <source>
        <dbReference type="ARBA" id="ARBA00023242"/>
    </source>
</evidence>
<evidence type="ECO:0000256" key="12">
    <source>
        <dbReference type="PIRSR" id="PIRSR039133-2"/>
    </source>
</evidence>
<dbReference type="AlphaFoldDB" id="A0A0P4VTI4"/>
<keyword evidence="8 13" id="KW-0862">Zinc</keyword>
<keyword evidence="4" id="KW-0808">Transferase</keyword>
<feature type="compositionally biased region" description="Basic and acidic residues" evidence="14">
    <location>
        <begin position="207"/>
        <end position="225"/>
    </location>
</feature>
<dbReference type="GO" id="GO:0019948">
    <property type="term" value="F:SUMO activating enzyme activity"/>
    <property type="evidence" value="ECO:0007669"/>
    <property type="project" value="InterPro"/>
</dbReference>
<feature type="region of interest" description="Disordered" evidence="14">
    <location>
        <begin position="193"/>
        <end position="237"/>
    </location>
</feature>
<dbReference type="GO" id="GO:0016740">
    <property type="term" value="F:transferase activity"/>
    <property type="evidence" value="ECO:0007669"/>
    <property type="project" value="UniProtKB-KW"/>
</dbReference>
<evidence type="ECO:0000256" key="1">
    <source>
        <dbReference type="ARBA" id="ARBA00004123"/>
    </source>
</evidence>
<evidence type="ECO:0000256" key="8">
    <source>
        <dbReference type="ARBA" id="ARBA00022833"/>
    </source>
</evidence>
<evidence type="ECO:0000256" key="13">
    <source>
        <dbReference type="PIRSR" id="PIRSR039133-3"/>
    </source>
</evidence>
<keyword evidence="9 12" id="KW-0067">ATP-binding</keyword>
<dbReference type="Pfam" id="PF14732">
    <property type="entry name" value="UAE_UbL"/>
    <property type="match status" value="1"/>
</dbReference>
<feature type="compositionally biased region" description="Polar residues" evidence="14">
    <location>
        <begin position="611"/>
        <end position="620"/>
    </location>
</feature>
<feature type="region of interest" description="Disordered" evidence="14">
    <location>
        <begin position="597"/>
        <end position="620"/>
    </location>
</feature>
<dbReference type="EMBL" id="GDKW01001296">
    <property type="protein sequence ID" value="JAI55299.1"/>
    <property type="molecule type" value="mRNA"/>
</dbReference>
<feature type="binding site" evidence="12">
    <location>
        <position position="39"/>
    </location>
    <ligand>
        <name>ATP</name>
        <dbReference type="ChEBI" id="CHEBI:30616"/>
    </ligand>
</feature>
<feature type="non-terminal residue" evidence="18">
    <location>
        <position position="1"/>
    </location>
</feature>
<dbReference type="Pfam" id="PF00899">
    <property type="entry name" value="ThiF"/>
    <property type="match status" value="1"/>
</dbReference>
<accession>A0A0P4VTI4</accession>
<feature type="domain" description="Ubiquitin-activating enzyme SCCH" evidence="16">
    <location>
        <begin position="318"/>
        <end position="371"/>
    </location>
</feature>
<comment type="similarity">
    <text evidence="3">Belongs to the ubiquitin-activating E1 family.</text>
</comment>
<dbReference type="Gene3D" id="3.50.50.80">
    <property type="entry name" value="Ubiquitin-activating enzyme E1, inactive adenylation domain, subdomain 1"/>
    <property type="match status" value="1"/>
</dbReference>
<evidence type="ECO:0000256" key="7">
    <source>
        <dbReference type="ARBA" id="ARBA00022786"/>
    </source>
</evidence>
<keyword evidence="6 12" id="KW-0547">Nucleotide-binding</keyword>
<dbReference type="PANTHER" id="PTHR10953">
    <property type="entry name" value="UBIQUITIN-ACTIVATING ENZYME E1"/>
    <property type="match status" value="1"/>
</dbReference>
<feature type="binding site" evidence="12">
    <location>
        <begin position="86"/>
        <end position="87"/>
    </location>
    <ligand>
        <name>ATP</name>
        <dbReference type="ChEBI" id="CHEBI:30616"/>
    </ligand>
</feature>
<evidence type="ECO:0000256" key="9">
    <source>
        <dbReference type="ARBA" id="ARBA00022840"/>
    </source>
</evidence>
<evidence type="ECO:0000259" key="16">
    <source>
        <dbReference type="Pfam" id="PF10585"/>
    </source>
</evidence>
<feature type="binding site" evidence="12">
    <location>
        <begin position="108"/>
        <end position="113"/>
    </location>
    <ligand>
        <name>ATP</name>
        <dbReference type="ChEBI" id="CHEBI:30616"/>
    </ligand>
</feature>
<keyword evidence="7" id="KW-0833">Ubl conjugation pathway</keyword>
<dbReference type="GO" id="GO:0046872">
    <property type="term" value="F:metal ion binding"/>
    <property type="evidence" value="ECO:0007669"/>
    <property type="project" value="UniProtKB-KW"/>
</dbReference>
<name>A0A0P4VTI4_9HEMI</name>
<protein>
    <submittedName>
        <fullName evidence="18">Putative ubiquitin-activating enzyme e1b</fullName>
    </submittedName>
</protein>
<dbReference type="Pfam" id="PF10585">
    <property type="entry name" value="UBA_E1_SCCH"/>
    <property type="match status" value="1"/>
</dbReference>
<feature type="region of interest" description="Disordered" evidence="14">
    <location>
        <begin position="546"/>
        <end position="579"/>
    </location>
</feature>
<evidence type="ECO:0000313" key="18">
    <source>
        <dbReference type="EMBL" id="JAI55299.1"/>
    </source>
</evidence>
<feature type="compositionally biased region" description="Low complexity" evidence="14">
    <location>
        <begin position="227"/>
        <end position="237"/>
    </location>
</feature>
<dbReference type="PANTHER" id="PTHR10953:SF5">
    <property type="entry name" value="SUMO-ACTIVATING ENZYME SUBUNIT 2"/>
    <property type="match status" value="1"/>
</dbReference>
<feature type="binding site" evidence="13">
    <location>
        <position position="436"/>
    </location>
    <ligand>
        <name>Zn(2+)</name>
        <dbReference type="ChEBI" id="CHEBI:29105"/>
    </ligand>
</feature>
<dbReference type="InterPro" id="IPR045886">
    <property type="entry name" value="ThiF/MoeB/HesA"/>
</dbReference>
<dbReference type="SUPFAM" id="SSF69572">
    <property type="entry name" value="Activating enzymes of the ubiquitin-like proteins"/>
    <property type="match status" value="1"/>
</dbReference>
<dbReference type="InterPro" id="IPR019572">
    <property type="entry name" value="UBA_E1_SCCH"/>
</dbReference>
<feature type="binding site" evidence="12">
    <location>
        <begin position="15"/>
        <end position="20"/>
    </location>
    <ligand>
        <name>ATP</name>
        <dbReference type="ChEBI" id="CHEBI:30616"/>
    </ligand>
</feature>
<evidence type="ECO:0000256" key="11">
    <source>
        <dbReference type="PIRSR" id="PIRSR039133-1"/>
    </source>
</evidence>
<dbReference type="InterPro" id="IPR028077">
    <property type="entry name" value="UAE_UbL_dom"/>
</dbReference>
<evidence type="ECO:0000259" key="15">
    <source>
        <dbReference type="Pfam" id="PF00899"/>
    </source>
</evidence>
<keyword evidence="10" id="KW-0539">Nucleus</keyword>
<dbReference type="InterPro" id="IPR000594">
    <property type="entry name" value="ThiF_NAD_FAD-bd"/>
</dbReference>
<comment type="pathway">
    <text evidence="2">Protein modification; protein sumoylation.</text>
</comment>
<feature type="binding site" evidence="12">
    <location>
        <position position="63"/>
    </location>
    <ligand>
        <name>ATP</name>
        <dbReference type="ChEBI" id="CHEBI:30616"/>
    </ligand>
</feature>
<comment type="subcellular location">
    <subcellularLocation>
        <location evidence="1">Nucleus</location>
    </subcellularLocation>
</comment>
<evidence type="ECO:0000256" key="3">
    <source>
        <dbReference type="ARBA" id="ARBA00005673"/>
    </source>
</evidence>
<evidence type="ECO:0000256" key="4">
    <source>
        <dbReference type="ARBA" id="ARBA00022679"/>
    </source>
</evidence>
<feature type="domain" description="Ubiquitin/SUMO-activating enzyme ubiquitin-like" evidence="17">
    <location>
        <begin position="448"/>
        <end position="530"/>
    </location>
</feature>
<dbReference type="InterPro" id="IPR023318">
    <property type="entry name" value="Ub_act_enz_dom_a_sf"/>
</dbReference>
<dbReference type="GO" id="GO:0005737">
    <property type="term" value="C:cytoplasm"/>
    <property type="evidence" value="ECO:0007669"/>
    <property type="project" value="TreeGrafter"/>
</dbReference>
<keyword evidence="5 13" id="KW-0479">Metal-binding</keyword>
<proteinExistence type="evidence at transcript level"/>
<dbReference type="FunFam" id="3.40.50.720:FF:000618">
    <property type="entry name" value="SUMO-activating enzyme subunit 2"/>
    <property type="match status" value="1"/>
</dbReference>
<organism evidence="18">
    <name type="scientific">Rhodnius neglectus</name>
    <dbReference type="NCBI Taxonomy" id="72488"/>
    <lineage>
        <taxon>Eukaryota</taxon>
        <taxon>Metazoa</taxon>
        <taxon>Ecdysozoa</taxon>
        <taxon>Arthropoda</taxon>
        <taxon>Hexapoda</taxon>
        <taxon>Insecta</taxon>
        <taxon>Pterygota</taxon>
        <taxon>Neoptera</taxon>
        <taxon>Paraneoptera</taxon>
        <taxon>Hemiptera</taxon>
        <taxon>Heteroptera</taxon>
        <taxon>Panheteroptera</taxon>
        <taxon>Cimicomorpha</taxon>
        <taxon>Reduviidae</taxon>
        <taxon>Triatominae</taxon>
        <taxon>Rhodnius</taxon>
    </lineage>
</organism>
<feature type="binding site" evidence="12">
    <location>
        <begin position="47"/>
        <end position="50"/>
    </location>
    <ligand>
        <name>ATP</name>
        <dbReference type="ChEBI" id="CHEBI:30616"/>
    </ligand>
</feature>
<dbReference type="PIRSF" id="PIRSF039133">
    <property type="entry name" value="SUMO_E1B"/>
    <property type="match status" value="1"/>
</dbReference>
<dbReference type="Gene3D" id="3.10.290.20">
    <property type="entry name" value="Ubiquitin-like 2 activating enzyme e1b. Chain: B, domain 3"/>
    <property type="match status" value="1"/>
</dbReference>
<dbReference type="InterPro" id="IPR042449">
    <property type="entry name" value="Ub-E1_IAD_1"/>
</dbReference>
<dbReference type="UniPathway" id="UPA00886"/>
<feature type="compositionally biased region" description="Basic and acidic residues" evidence="14">
    <location>
        <begin position="546"/>
        <end position="557"/>
    </location>
</feature>
<evidence type="ECO:0000256" key="2">
    <source>
        <dbReference type="ARBA" id="ARBA00004718"/>
    </source>
</evidence>
<dbReference type="FunFam" id="3.50.50.80:FF:000002">
    <property type="entry name" value="SUMO-activating enzyme subunit 2"/>
    <property type="match status" value="1"/>
</dbReference>
<dbReference type="InterPro" id="IPR030661">
    <property type="entry name" value="Uba2"/>
</dbReference>
<dbReference type="GO" id="GO:0016925">
    <property type="term" value="P:protein sumoylation"/>
    <property type="evidence" value="ECO:0007669"/>
    <property type="project" value="UniProtKB-UniPathway"/>
</dbReference>
<dbReference type="GO" id="GO:0031510">
    <property type="term" value="C:SUMO activating enzyme complex"/>
    <property type="evidence" value="ECO:0007669"/>
    <property type="project" value="TreeGrafter"/>
</dbReference>
<feature type="active site" description="Glycyl thioester intermediate" evidence="11">
    <location>
        <position position="164"/>
    </location>
</feature>
<reference evidence="18" key="1">
    <citation type="journal article" date="2016" name="PLoS Negl. Trop. Dis.">
        <title>A Deep Insight into the Sialome of Rhodnius neglectus, a Vector of Chagas Disease.</title>
        <authorList>
            <person name="Santiago P.B."/>
            <person name="Assumpcao T.C."/>
            <person name="Araujo C.N."/>
            <person name="Bastos I.M."/>
            <person name="Neves D."/>
            <person name="Silva I.G."/>
            <person name="Charneau S."/>
            <person name="Queiroz R.M."/>
            <person name="Raiol T."/>
            <person name="Oliveira J.V."/>
            <person name="Sousa M.V."/>
            <person name="Calvo E."/>
            <person name="Ribeiro J.M."/>
            <person name="Santana J.M."/>
        </authorList>
    </citation>
    <scope>NUCLEOTIDE SEQUENCE</scope>
    <source>
        <tissue evidence="18">Salivary glands</tissue>
    </source>
</reference>
<feature type="compositionally biased region" description="Acidic residues" evidence="14">
    <location>
        <begin position="193"/>
        <end position="206"/>
    </location>
</feature>
<dbReference type="InterPro" id="IPR035985">
    <property type="entry name" value="Ubiquitin-activating_enz"/>
</dbReference>
<feature type="binding site" evidence="13">
    <location>
        <position position="152"/>
    </location>
    <ligand>
        <name>Zn(2+)</name>
        <dbReference type="ChEBI" id="CHEBI:29105"/>
    </ligand>
</feature>
<sequence length="620" mass="69724">ELWEKIHSSKLLVIGAGGIGCELIKNLILTGFQDIEIIDLDTIDVSNLNRQFLFHKEHVGKPKAIVARDSVLKFNPKAKIIARHGSIISPEYGVNYFKQFTVVLNALDNQVARSYVNRICLAAGTPLIDSGTAGYEGQVEVISKGLTLCYECLPKPPQKTYPSCTIRNHPSEHIHCTVWAKHLFNQLFGEDNEEEDISPDLTDPELQESHQDGEVNNISKEDKQRNNGRGENGNQTQNCLRVTDLRFNPQGLFDKVFNDDIQYLLSMKHLWKNRRPPLPLNWNNLPDAIEGPSKSENHAAIKDQVQWTISECRDVLSQSISFLKKRIEALGEGALLSWDKDDDPAMNFVAAAANLRAHIFGIPLRTKFEIKAMAGNIVPAIATSNAVIAGLVTLQALKILRGEIKKCTPVYLRRFLNPRGVIIMPEKFLSPPNPKCDVCSNKPQITLVTNIETFTCEDLEKCVLKKSLHMDAPDVVHNDRIILSSEEGETTHNDNKTLADLSISNGSFLIVDDYMQNFQFRMFIEHSNTLDKGQFTFNGDVEKIRERQSTYEPKNDELSAPTSSDQRQENTDSGSDCEMLEDTVNFVDCYNSKKRKLESTPFPSKKKKIQGSDSDPITIN</sequence>